<proteinExistence type="predicted"/>
<sequence length="152" mass="16601">MDRGKSCLAVVVEDAEHGNEFLPPEEPCNFVELFDGQVHHRPALGTITASHAKQLLCLEMHRARTASVLVGSSQQEPPEVDSPLARPSRLIGFGGARSEPSSVARSNTLAWESAPLMTPMARSRVEFRLGVGTGCFTPEEERVVHCIIWKPS</sequence>
<dbReference type="AlphaFoldDB" id="A0A179GKQ0"/>
<name>A0A179GKQ0_PURLI</name>
<organism evidence="1 2">
    <name type="scientific">Purpureocillium lilacinum</name>
    <name type="common">Paecilomyces lilacinus</name>
    <dbReference type="NCBI Taxonomy" id="33203"/>
    <lineage>
        <taxon>Eukaryota</taxon>
        <taxon>Fungi</taxon>
        <taxon>Dikarya</taxon>
        <taxon>Ascomycota</taxon>
        <taxon>Pezizomycotina</taxon>
        <taxon>Sordariomycetes</taxon>
        <taxon>Hypocreomycetidae</taxon>
        <taxon>Hypocreales</taxon>
        <taxon>Ophiocordycipitaceae</taxon>
        <taxon>Purpureocillium</taxon>
    </lineage>
</organism>
<evidence type="ECO:0000313" key="2">
    <source>
        <dbReference type="Proteomes" id="UP000078240"/>
    </source>
</evidence>
<dbReference type="Proteomes" id="UP000078240">
    <property type="component" value="Unassembled WGS sequence"/>
</dbReference>
<reference evidence="1 2" key="1">
    <citation type="submission" date="2016-01" db="EMBL/GenBank/DDBJ databases">
        <title>Biosynthesis of antibiotic leucinostatins and their inhibition on Phytophthora in bio-control Purpureocillium lilacinum.</title>
        <authorList>
            <person name="Wang G."/>
            <person name="Liu Z."/>
            <person name="Lin R."/>
            <person name="Li E."/>
            <person name="Mao Z."/>
            <person name="Ling J."/>
            <person name="Yin W."/>
            <person name="Xie B."/>
        </authorList>
    </citation>
    <scope>NUCLEOTIDE SEQUENCE [LARGE SCALE GENOMIC DNA]</scope>
    <source>
        <strain evidence="1">PLBJ-1</strain>
    </source>
</reference>
<evidence type="ECO:0000313" key="1">
    <source>
        <dbReference type="EMBL" id="OAQ78466.1"/>
    </source>
</evidence>
<comment type="caution">
    <text evidence="1">The sequence shown here is derived from an EMBL/GenBank/DDBJ whole genome shotgun (WGS) entry which is preliminary data.</text>
</comment>
<accession>A0A179GKQ0</accession>
<dbReference type="EMBL" id="LSBH01000005">
    <property type="protein sequence ID" value="OAQ78466.1"/>
    <property type="molecule type" value="Genomic_DNA"/>
</dbReference>
<gene>
    <name evidence="1" type="ORF">VFPBJ_06587</name>
</gene>
<protein>
    <submittedName>
        <fullName evidence="1">Uncharacterized protein</fullName>
    </submittedName>
</protein>